<dbReference type="Gene3D" id="3.40.50.1820">
    <property type="entry name" value="alpha/beta hydrolase"/>
    <property type="match status" value="1"/>
</dbReference>
<dbReference type="NCBIfam" id="TIGR01250">
    <property type="entry name" value="pro_imino_pep_2"/>
    <property type="match status" value="1"/>
</dbReference>
<evidence type="ECO:0000313" key="9">
    <source>
        <dbReference type="Proteomes" id="UP000298615"/>
    </source>
</evidence>
<keyword evidence="9" id="KW-1185">Reference proteome</keyword>
<dbReference type="EMBL" id="CP039712">
    <property type="protein sequence ID" value="QCI86380.1"/>
    <property type="molecule type" value="Genomic_DNA"/>
</dbReference>
<dbReference type="KEGG" id="vao:FA707_05105"/>
<dbReference type="PANTHER" id="PTHR43798:SF33">
    <property type="entry name" value="HYDROLASE, PUTATIVE (AFU_ORTHOLOGUE AFUA_2G14860)-RELATED"/>
    <property type="match status" value="1"/>
</dbReference>
<sequence>MTTITEGYMPFKGYHTYYRIIGEKQSGKAPLLMLHGGPGSSHNYFELLDELANSGHQLIMYDQIGCGNSQAEGRTDLFNLATWKEELMALREHLGLEELHILGQSWGGMLLIAYLIEEQPSGIRSAILSSTLSSASLWKQEQERMIRLMTPKQQALLLNPKPPVSGELLDAYQSVEDLYMLQHASGPITEDSPEPLRRPKASGRQAYETGWGPNEFTPQGNLKAFEYTERLREIEVPVLITSGTDDLSTPLINKVMYDRLPTVEWELFANSRHMPFADENERYIIVLNNWLSNH</sequence>
<evidence type="ECO:0000256" key="6">
    <source>
        <dbReference type="ARBA" id="ARBA00029605"/>
    </source>
</evidence>
<dbReference type="EC" id="3.4.11.5" evidence="3 7"/>
<evidence type="ECO:0000256" key="4">
    <source>
        <dbReference type="ARBA" id="ARBA00021843"/>
    </source>
</evidence>
<evidence type="ECO:0000256" key="1">
    <source>
        <dbReference type="ARBA" id="ARBA00001585"/>
    </source>
</evidence>
<reference evidence="8 9" key="1">
    <citation type="submission" date="2019-04" db="EMBL/GenBank/DDBJ databases">
        <title>Vagococcus sp. nov., isolated from faeces of yaks (Bos grunniens).</title>
        <authorList>
            <person name="Ge Y."/>
        </authorList>
    </citation>
    <scope>NUCLEOTIDE SEQUENCE [LARGE SCALE GENOMIC DNA]</scope>
    <source>
        <strain evidence="8 9">MN-17</strain>
    </source>
</reference>
<dbReference type="SUPFAM" id="SSF53474">
    <property type="entry name" value="alpha/beta-Hydrolases"/>
    <property type="match status" value="1"/>
</dbReference>
<evidence type="ECO:0000313" key="8">
    <source>
        <dbReference type="EMBL" id="QCI86380.1"/>
    </source>
</evidence>
<gene>
    <name evidence="8" type="ORF">FA707_05105</name>
</gene>
<dbReference type="NCBIfam" id="NF045945">
    <property type="entry name" value="ProImpepLactob"/>
    <property type="match status" value="1"/>
</dbReference>
<dbReference type="GO" id="GO:0046464">
    <property type="term" value="P:acylglycerol catabolic process"/>
    <property type="evidence" value="ECO:0007669"/>
    <property type="project" value="TreeGrafter"/>
</dbReference>
<dbReference type="GO" id="GO:0004177">
    <property type="term" value="F:aminopeptidase activity"/>
    <property type="evidence" value="ECO:0007669"/>
    <property type="project" value="UniProtKB-KW"/>
</dbReference>
<dbReference type="InterPro" id="IPR002410">
    <property type="entry name" value="Peptidase_S33"/>
</dbReference>
<comment type="catalytic activity">
    <reaction evidence="1 7">
        <text>Release of N-terminal proline from a peptide.</text>
        <dbReference type="EC" id="3.4.11.5"/>
    </reaction>
</comment>
<evidence type="ECO:0000256" key="2">
    <source>
        <dbReference type="ARBA" id="ARBA00010088"/>
    </source>
</evidence>
<dbReference type="InterPro" id="IPR029058">
    <property type="entry name" value="AB_hydrolase_fold"/>
</dbReference>
<accession>A0A4D7CW15</accession>
<name>A0A4D7CW15_9ENTE</name>
<dbReference type="InterPro" id="IPR005945">
    <property type="entry name" value="Pro_imino_pep"/>
</dbReference>
<keyword evidence="5 7" id="KW-0378">Hydrolase</keyword>
<organism evidence="8 9">
    <name type="scientific">Vagococcus zengguangii</name>
    <dbReference type="NCBI Taxonomy" id="2571750"/>
    <lineage>
        <taxon>Bacteria</taxon>
        <taxon>Bacillati</taxon>
        <taxon>Bacillota</taxon>
        <taxon>Bacilli</taxon>
        <taxon>Lactobacillales</taxon>
        <taxon>Enterococcaceae</taxon>
        <taxon>Vagococcus</taxon>
    </lineage>
</organism>
<comment type="function">
    <text evidence="7">Releases the N-terminal proline from various substrates.</text>
</comment>
<evidence type="ECO:0000256" key="3">
    <source>
        <dbReference type="ARBA" id="ARBA00012568"/>
    </source>
</evidence>
<dbReference type="InterPro" id="IPR050266">
    <property type="entry name" value="AB_hydrolase_sf"/>
</dbReference>
<evidence type="ECO:0000256" key="7">
    <source>
        <dbReference type="PIRNR" id="PIRNR005539"/>
    </source>
</evidence>
<dbReference type="Pfam" id="PF00561">
    <property type="entry name" value="Abhydrolase_1"/>
    <property type="match status" value="1"/>
</dbReference>
<keyword evidence="7" id="KW-0031">Aminopeptidase</keyword>
<dbReference type="AlphaFoldDB" id="A0A4D7CW15"/>
<keyword evidence="7" id="KW-0645">Protease</keyword>
<dbReference type="RefSeq" id="WP_136953211.1">
    <property type="nucleotide sequence ID" value="NZ_CP039712.1"/>
</dbReference>
<evidence type="ECO:0000256" key="5">
    <source>
        <dbReference type="ARBA" id="ARBA00022801"/>
    </source>
</evidence>
<dbReference type="Proteomes" id="UP000298615">
    <property type="component" value="Chromosome"/>
</dbReference>
<dbReference type="PIRSF" id="PIRSF005539">
    <property type="entry name" value="Pept_S33_TRI_F1"/>
    <property type="match status" value="1"/>
</dbReference>
<protein>
    <recommendedName>
        <fullName evidence="4 7">Proline iminopeptidase</fullName>
        <shortName evidence="7">PIP</shortName>
        <ecNumber evidence="3 7">3.4.11.5</ecNumber>
    </recommendedName>
    <alternativeName>
        <fullName evidence="6 7">Prolyl aminopeptidase</fullName>
    </alternativeName>
</protein>
<dbReference type="OrthoDB" id="9796770at2"/>
<dbReference type="PANTHER" id="PTHR43798">
    <property type="entry name" value="MONOACYLGLYCEROL LIPASE"/>
    <property type="match status" value="1"/>
</dbReference>
<comment type="similarity">
    <text evidence="2 7">Belongs to the peptidase S33 family.</text>
</comment>
<proteinExistence type="inferred from homology"/>
<dbReference type="GO" id="GO:0047372">
    <property type="term" value="F:monoacylglycerol lipase activity"/>
    <property type="evidence" value="ECO:0007669"/>
    <property type="project" value="TreeGrafter"/>
</dbReference>
<dbReference type="PRINTS" id="PR00793">
    <property type="entry name" value="PROAMNOPTASE"/>
</dbReference>
<dbReference type="GO" id="GO:0006508">
    <property type="term" value="P:proteolysis"/>
    <property type="evidence" value="ECO:0007669"/>
    <property type="project" value="UniProtKB-KW"/>
</dbReference>
<dbReference type="InterPro" id="IPR000073">
    <property type="entry name" value="AB_hydrolase_1"/>
</dbReference>
<dbReference type="GO" id="GO:0016020">
    <property type="term" value="C:membrane"/>
    <property type="evidence" value="ECO:0007669"/>
    <property type="project" value="TreeGrafter"/>
</dbReference>